<feature type="region of interest" description="Disordered" evidence="7">
    <location>
        <begin position="48"/>
        <end position="102"/>
    </location>
</feature>
<organism evidence="9 10">
    <name type="scientific">Amphilophus citrinellus</name>
    <name type="common">Midas cichlid</name>
    <name type="synonym">Cichlasoma citrinellum</name>
    <dbReference type="NCBI Taxonomy" id="61819"/>
    <lineage>
        <taxon>Eukaryota</taxon>
        <taxon>Metazoa</taxon>
        <taxon>Chordata</taxon>
        <taxon>Craniata</taxon>
        <taxon>Vertebrata</taxon>
        <taxon>Euteleostomi</taxon>
        <taxon>Actinopterygii</taxon>
        <taxon>Neopterygii</taxon>
        <taxon>Teleostei</taxon>
        <taxon>Neoteleostei</taxon>
        <taxon>Acanthomorphata</taxon>
        <taxon>Ovalentaria</taxon>
        <taxon>Cichlomorphae</taxon>
        <taxon>Cichliformes</taxon>
        <taxon>Cichlidae</taxon>
        <taxon>New World cichlids</taxon>
        <taxon>Cichlasomatinae</taxon>
        <taxon>Heroini</taxon>
        <taxon>Amphilophus</taxon>
    </lineage>
</organism>
<dbReference type="PANTHER" id="PTHR17613">
    <property type="entry name" value="CEREBRAL PROTEIN-11-RELATED"/>
    <property type="match status" value="1"/>
</dbReference>
<keyword evidence="10" id="KW-1185">Reference proteome</keyword>
<dbReference type="Pfam" id="PF10267">
    <property type="entry name" value="Tmemb_cc2"/>
    <property type="match status" value="1"/>
</dbReference>
<evidence type="ECO:0000256" key="7">
    <source>
        <dbReference type="SAM" id="MobiDB-lite"/>
    </source>
</evidence>
<feature type="compositionally biased region" description="Low complexity" evidence="7">
    <location>
        <begin position="80"/>
        <end position="95"/>
    </location>
</feature>
<dbReference type="Ensembl" id="ENSACIT00000004515.1">
    <property type="protein sequence ID" value="ENSACIP00000004372.1"/>
    <property type="gene ID" value="ENSACIG00000003472.1"/>
</dbReference>
<accession>A0A3Q0R2E9</accession>
<dbReference type="GO" id="GO:0012505">
    <property type="term" value="C:endomembrane system"/>
    <property type="evidence" value="ECO:0007669"/>
    <property type="project" value="TreeGrafter"/>
</dbReference>
<comment type="subcellular location">
    <subcellularLocation>
        <location evidence="1">Membrane</location>
    </subcellularLocation>
</comment>
<evidence type="ECO:0000256" key="1">
    <source>
        <dbReference type="ARBA" id="ARBA00004370"/>
    </source>
</evidence>
<evidence type="ECO:0000256" key="3">
    <source>
        <dbReference type="ARBA" id="ARBA00022692"/>
    </source>
</evidence>
<evidence type="ECO:0000313" key="9">
    <source>
        <dbReference type="Ensembl" id="ENSACIP00000004372.1"/>
    </source>
</evidence>
<dbReference type="InterPro" id="IPR019394">
    <property type="entry name" value="TEX28/TMCC"/>
</dbReference>
<name>A0A3Q0R2E9_AMPCI</name>
<evidence type="ECO:0000313" key="10">
    <source>
        <dbReference type="Proteomes" id="UP000261340"/>
    </source>
</evidence>
<sequence>GGTVQVRSIYSFFQSTFSAAVVHTEQKFSFLHSNIGCTQNTAALNDMDESRGEEGTDPQGITTPGTEQLQSNLDYGSNDESPSAAGGTSEGSTGSRDCTPDHTKASAFDGVLSYIHELQESQRQLEESFESLRDSYQQDYGLILEALQEEQSRCDYLEQRLTDVTELIQKEVWNMEKELATKEKFADQPYDTQDFIEVLQACETRLFKLEQQQQQEETMQPERWTNTTHLLGKLINVPLAIMAVLLVLVSKVASCVVLFVKTSRRILCTLLFLILLSFLWRHQEVILDHLFIFLHSASWK</sequence>
<dbReference type="STRING" id="61819.ENSACIP00000004372"/>
<dbReference type="PANTHER" id="PTHR17613:SF11">
    <property type="entry name" value="TRANSMEMBRANE AND COILED-COIL DOMAINS PROTEIN 1"/>
    <property type="match status" value="1"/>
</dbReference>
<proteinExistence type="inferred from homology"/>
<keyword evidence="6 8" id="KW-0472">Membrane</keyword>
<dbReference type="GeneTree" id="ENSGT00940000155189"/>
<evidence type="ECO:0000256" key="4">
    <source>
        <dbReference type="ARBA" id="ARBA00022989"/>
    </source>
</evidence>
<keyword evidence="5" id="KW-0175">Coiled coil</keyword>
<comment type="similarity">
    <text evidence="2">Belongs to the TEX28 family.</text>
</comment>
<keyword evidence="4 8" id="KW-1133">Transmembrane helix</keyword>
<protein>
    <submittedName>
        <fullName evidence="9">Uncharacterized protein</fullName>
    </submittedName>
</protein>
<evidence type="ECO:0000256" key="8">
    <source>
        <dbReference type="SAM" id="Phobius"/>
    </source>
</evidence>
<evidence type="ECO:0000256" key="2">
    <source>
        <dbReference type="ARBA" id="ARBA00008108"/>
    </source>
</evidence>
<feature type="transmembrane region" description="Helical" evidence="8">
    <location>
        <begin position="239"/>
        <end position="259"/>
    </location>
</feature>
<reference evidence="9" key="1">
    <citation type="submission" date="2025-08" db="UniProtKB">
        <authorList>
            <consortium name="Ensembl"/>
        </authorList>
    </citation>
    <scope>IDENTIFICATION</scope>
</reference>
<dbReference type="AlphaFoldDB" id="A0A3Q0R2E9"/>
<evidence type="ECO:0000256" key="5">
    <source>
        <dbReference type="ARBA" id="ARBA00023054"/>
    </source>
</evidence>
<reference evidence="9" key="2">
    <citation type="submission" date="2025-09" db="UniProtKB">
        <authorList>
            <consortium name="Ensembl"/>
        </authorList>
    </citation>
    <scope>IDENTIFICATION</scope>
</reference>
<dbReference type="Proteomes" id="UP000261340">
    <property type="component" value="Unplaced"/>
</dbReference>
<keyword evidence="3 8" id="KW-0812">Transmembrane</keyword>
<feature type="compositionally biased region" description="Polar residues" evidence="7">
    <location>
        <begin position="59"/>
        <end position="79"/>
    </location>
</feature>
<dbReference type="GO" id="GO:0016020">
    <property type="term" value="C:membrane"/>
    <property type="evidence" value="ECO:0007669"/>
    <property type="project" value="UniProtKB-SubCell"/>
</dbReference>
<evidence type="ECO:0000256" key="6">
    <source>
        <dbReference type="ARBA" id="ARBA00023136"/>
    </source>
</evidence>
<dbReference type="OMA" id="MHENHEG"/>
<feature type="transmembrane region" description="Helical" evidence="8">
    <location>
        <begin position="266"/>
        <end position="283"/>
    </location>
</feature>